<feature type="transmembrane region" description="Helical" evidence="6">
    <location>
        <begin position="97"/>
        <end position="114"/>
    </location>
</feature>
<dbReference type="AlphaFoldDB" id="A0A9P6IX82"/>
<dbReference type="PANTHER" id="PTHR23502:SF5">
    <property type="entry name" value="QUINIDINE RESISTANCE PROTEIN 3"/>
    <property type="match status" value="1"/>
</dbReference>
<dbReference type="PROSITE" id="PS50850">
    <property type="entry name" value="MFS"/>
    <property type="match status" value="1"/>
</dbReference>
<gene>
    <name evidence="8" type="ORF">BGZ70_002492</name>
</gene>
<reference evidence="8" key="1">
    <citation type="journal article" date="2020" name="Fungal Divers.">
        <title>Resolving the Mortierellaceae phylogeny through synthesis of multi-gene phylogenetics and phylogenomics.</title>
        <authorList>
            <person name="Vandepol N."/>
            <person name="Liber J."/>
            <person name="Desiro A."/>
            <person name="Na H."/>
            <person name="Kennedy M."/>
            <person name="Barry K."/>
            <person name="Grigoriev I.V."/>
            <person name="Miller A.N."/>
            <person name="O'Donnell K."/>
            <person name="Stajich J.E."/>
            <person name="Bonito G."/>
        </authorList>
    </citation>
    <scope>NUCLEOTIDE SEQUENCE</scope>
    <source>
        <strain evidence="8">CK1249</strain>
    </source>
</reference>
<feature type="domain" description="Major facilitator superfamily (MFS) profile" evidence="7">
    <location>
        <begin position="31"/>
        <end position="621"/>
    </location>
</feature>
<evidence type="ECO:0000256" key="5">
    <source>
        <dbReference type="SAM" id="MobiDB-lite"/>
    </source>
</evidence>
<dbReference type="InterPro" id="IPR020846">
    <property type="entry name" value="MFS_dom"/>
</dbReference>
<feature type="transmembrane region" description="Helical" evidence="6">
    <location>
        <begin position="537"/>
        <end position="563"/>
    </location>
</feature>
<proteinExistence type="predicted"/>
<evidence type="ECO:0000256" key="4">
    <source>
        <dbReference type="ARBA" id="ARBA00023136"/>
    </source>
</evidence>
<feature type="transmembrane region" description="Helical" evidence="6">
    <location>
        <begin position="432"/>
        <end position="451"/>
    </location>
</feature>
<dbReference type="Gene3D" id="1.20.1720.10">
    <property type="entry name" value="Multidrug resistance protein D"/>
    <property type="match status" value="1"/>
</dbReference>
<evidence type="ECO:0000313" key="8">
    <source>
        <dbReference type="EMBL" id="KAF9947822.1"/>
    </source>
</evidence>
<dbReference type="GO" id="GO:0022857">
    <property type="term" value="F:transmembrane transporter activity"/>
    <property type="evidence" value="ECO:0007669"/>
    <property type="project" value="InterPro"/>
</dbReference>
<dbReference type="InterPro" id="IPR036259">
    <property type="entry name" value="MFS_trans_sf"/>
</dbReference>
<feature type="transmembrane region" description="Helical" evidence="6">
    <location>
        <begin position="30"/>
        <end position="54"/>
    </location>
</feature>
<dbReference type="PANTHER" id="PTHR23502">
    <property type="entry name" value="MAJOR FACILITATOR SUPERFAMILY"/>
    <property type="match status" value="1"/>
</dbReference>
<keyword evidence="3 6" id="KW-1133">Transmembrane helix</keyword>
<keyword evidence="2 6" id="KW-0812">Transmembrane</keyword>
<protein>
    <recommendedName>
        <fullName evidence="7">Major facilitator superfamily (MFS) profile domain-containing protein</fullName>
    </recommendedName>
</protein>
<dbReference type="Proteomes" id="UP000738359">
    <property type="component" value="Unassembled WGS sequence"/>
</dbReference>
<dbReference type="OrthoDB" id="3936150at2759"/>
<comment type="caution">
    <text evidence="8">The sequence shown here is derived from an EMBL/GenBank/DDBJ whole genome shotgun (WGS) entry which is preliminary data.</text>
</comment>
<dbReference type="InterPro" id="IPR011701">
    <property type="entry name" value="MFS"/>
</dbReference>
<keyword evidence="9" id="KW-1185">Reference proteome</keyword>
<dbReference type="GO" id="GO:0005886">
    <property type="term" value="C:plasma membrane"/>
    <property type="evidence" value="ECO:0007669"/>
    <property type="project" value="TreeGrafter"/>
</dbReference>
<evidence type="ECO:0000313" key="9">
    <source>
        <dbReference type="Proteomes" id="UP000738359"/>
    </source>
</evidence>
<organism evidence="8 9">
    <name type="scientific">Mortierella alpina</name>
    <name type="common">Oleaginous fungus</name>
    <name type="synonym">Mortierella renispora</name>
    <dbReference type="NCBI Taxonomy" id="64518"/>
    <lineage>
        <taxon>Eukaryota</taxon>
        <taxon>Fungi</taxon>
        <taxon>Fungi incertae sedis</taxon>
        <taxon>Mucoromycota</taxon>
        <taxon>Mortierellomycotina</taxon>
        <taxon>Mortierellomycetes</taxon>
        <taxon>Mortierellales</taxon>
        <taxon>Mortierellaceae</taxon>
        <taxon>Mortierella</taxon>
    </lineage>
</organism>
<name>A0A9P6IX82_MORAP</name>
<evidence type="ECO:0000256" key="1">
    <source>
        <dbReference type="ARBA" id="ARBA00004141"/>
    </source>
</evidence>
<feature type="transmembrane region" description="Helical" evidence="6">
    <location>
        <begin position="513"/>
        <end position="531"/>
    </location>
</feature>
<evidence type="ECO:0000259" key="7">
    <source>
        <dbReference type="PROSITE" id="PS50850"/>
    </source>
</evidence>
<evidence type="ECO:0000256" key="2">
    <source>
        <dbReference type="ARBA" id="ARBA00022692"/>
    </source>
</evidence>
<feature type="transmembrane region" description="Helical" evidence="6">
    <location>
        <begin position="120"/>
        <end position="143"/>
    </location>
</feature>
<dbReference type="Gene3D" id="1.20.1250.20">
    <property type="entry name" value="MFS general substrate transporter like domains"/>
    <property type="match status" value="1"/>
</dbReference>
<keyword evidence="4 6" id="KW-0472">Membrane</keyword>
<feature type="non-terminal residue" evidence="8">
    <location>
        <position position="1"/>
    </location>
</feature>
<feature type="transmembrane region" description="Helical" evidence="6">
    <location>
        <begin position="396"/>
        <end position="412"/>
    </location>
</feature>
<feature type="region of interest" description="Disordered" evidence="5">
    <location>
        <begin position="317"/>
        <end position="384"/>
    </location>
</feature>
<feature type="region of interest" description="Disordered" evidence="5">
    <location>
        <begin position="218"/>
        <end position="248"/>
    </location>
</feature>
<sequence>MAVVSYIKGLFQTTPKTDDPKNWPRRKKNIVVFTIAYCAFVAPLGSSIYMPAVLQVKEDLNTTSSLVSATLSVYVLVMGIMPVFWASLCDYYGRRPIYLVSMSIFILGSVLAAISRNIWVFFFMRALQAFGSSSVLSVGGGSLSDIFHSGERGSAFGLFYLGPLIAPMIGPIIGGVLSDRAGWRSTMWLLLGSAVVAFLLVLFILPETYRHHIDEVTATEDDDSSKTVGRQLHANHSDPTLVASKSSLHGDAASVHSTRFTKEKPSLSLSPVAAAASASSDRLSVHSRLSRRSSAHGESAMEFIMPNYVPPELLAEEEERLERGSTSTPDTKDEMSGPDSESSAVGRHVAFSDSESEKQQATKEEPNPKNASEPSEAPKRKPFNPLRPLLCLRKPTNALLVGFNALALGAQFSMNNTLPISFHNIYHLSESTIGLCFCAGGFGSVVGSVLGGRYSDYVMRQWLIKQELKRRRDLKDREAAFGGSAVTASSDEDEVVVVDVSVRAPPEVRLRSVWFGVVFLPLGLMLFGWSVQAQLPIAYALVGIFLTGFGMMLVFSSTTTALVDANSDNNMSTSAVACNSFARGVIGAISGFACLPMQDAMGDGWLYTFWAMMTLVGAAGL</sequence>
<feature type="transmembrane region" description="Helical" evidence="6">
    <location>
        <begin position="155"/>
        <end position="174"/>
    </location>
</feature>
<accession>A0A9P6IX82</accession>
<comment type="subcellular location">
    <subcellularLocation>
        <location evidence="1">Membrane</location>
        <topology evidence="1">Multi-pass membrane protein</topology>
    </subcellularLocation>
</comment>
<dbReference type="SUPFAM" id="SSF103473">
    <property type="entry name" value="MFS general substrate transporter"/>
    <property type="match status" value="1"/>
</dbReference>
<evidence type="ECO:0000256" key="3">
    <source>
        <dbReference type="ARBA" id="ARBA00022989"/>
    </source>
</evidence>
<feature type="transmembrane region" description="Helical" evidence="6">
    <location>
        <begin position="186"/>
        <end position="205"/>
    </location>
</feature>
<evidence type="ECO:0000256" key="6">
    <source>
        <dbReference type="SAM" id="Phobius"/>
    </source>
</evidence>
<feature type="transmembrane region" description="Helical" evidence="6">
    <location>
        <begin position="66"/>
        <end position="85"/>
    </location>
</feature>
<dbReference type="EMBL" id="JAAAHY010001606">
    <property type="protein sequence ID" value="KAF9947822.1"/>
    <property type="molecule type" value="Genomic_DNA"/>
</dbReference>
<dbReference type="Pfam" id="PF07690">
    <property type="entry name" value="MFS_1"/>
    <property type="match status" value="1"/>
</dbReference>
<feature type="compositionally biased region" description="Basic and acidic residues" evidence="5">
    <location>
        <begin position="355"/>
        <end position="367"/>
    </location>
</feature>